<accession>A0A163JLN8</accession>
<evidence type="ECO:0000313" key="2">
    <source>
        <dbReference type="Proteomes" id="UP000076510"/>
    </source>
</evidence>
<protein>
    <submittedName>
        <fullName evidence="1">Uncharacterized protein</fullName>
    </submittedName>
</protein>
<dbReference type="AlphaFoldDB" id="A0A163JLN8"/>
<comment type="caution">
    <text evidence="1">The sequence shown here is derived from an EMBL/GenBank/DDBJ whole genome shotgun (WGS) entry which is preliminary data.</text>
</comment>
<sequence>MILLVLDPEVSRFSGKSLSTWALSDAYGTQTQMALVHTGGTIIRSIRKAETNSGDVRVYDALCVPQLLFISCIHFKMTLARIAG</sequence>
<reference evidence="2" key="1">
    <citation type="submission" date="2016-01" db="EMBL/GenBank/DDBJ databases">
        <title>Whole genome sequencing of Bhargavaea cecembensis T14.</title>
        <authorList>
            <person name="Hong K.W."/>
        </authorList>
    </citation>
    <scope>NUCLEOTIDE SEQUENCE [LARGE SCALE GENOMIC DNA]</scope>
    <source>
        <strain evidence="2">M19</strain>
    </source>
</reference>
<evidence type="ECO:0000313" key="1">
    <source>
        <dbReference type="EMBL" id="KZE45301.1"/>
    </source>
</evidence>
<dbReference type="Proteomes" id="UP000076510">
    <property type="component" value="Unassembled WGS sequence"/>
</dbReference>
<proteinExistence type="predicted"/>
<organism evidence="1 2">
    <name type="scientific">Rossellomorea marisflavi</name>
    <dbReference type="NCBI Taxonomy" id="189381"/>
    <lineage>
        <taxon>Bacteria</taxon>
        <taxon>Bacillati</taxon>
        <taxon>Bacillota</taxon>
        <taxon>Bacilli</taxon>
        <taxon>Bacillales</taxon>
        <taxon>Bacillaceae</taxon>
        <taxon>Rossellomorea</taxon>
    </lineage>
</organism>
<dbReference type="EMBL" id="LQQY01000034">
    <property type="protein sequence ID" value="KZE45301.1"/>
    <property type="molecule type" value="Genomic_DNA"/>
</dbReference>
<gene>
    <name evidence="1" type="ORF">AV649_03655</name>
</gene>
<name>A0A163JLN8_9BACI</name>